<dbReference type="RefSeq" id="WP_015914205.1">
    <property type="nucleotide sequence ID" value="NC_011992.1"/>
</dbReference>
<dbReference type="InterPro" id="IPR006311">
    <property type="entry name" value="TAT_signal"/>
</dbReference>
<dbReference type="Pfam" id="PF03401">
    <property type="entry name" value="TctC"/>
    <property type="match status" value="1"/>
</dbReference>
<gene>
    <name evidence="3" type="ordered locus">Dtpsy_2912</name>
</gene>
<proteinExistence type="inferred from homology"/>
<feature type="chain" id="PRO_5039927891" description="Extra-cytoplasmic solute receptor" evidence="2">
    <location>
        <begin position="36"/>
        <end position="337"/>
    </location>
</feature>
<keyword evidence="2" id="KW-0732">Signal</keyword>
<dbReference type="AlphaFoldDB" id="A0A9J9UBR1"/>
<name>A0A9J9UBR1_ACIET</name>
<dbReference type="Gene3D" id="3.40.190.10">
    <property type="entry name" value="Periplasmic binding protein-like II"/>
    <property type="match status" value="1"/>
</dbReference>
<dbReference type="Gene3D" id="3.40.190.150">
    <property type="entry name" value="Bordetella uptake gene, domain 1"/>
    <property type="match status" value="1"/>
</dbReference>
<dbReference type="CDD" id="cd13577">
    <property type="entry name" value="PBP2_BugE_Glu"/>
    <property type="match status" value="1"/>
</dbReference>
<dbReference type="InterPro" id="IPR005064">
    <property type="entry name" value="BUG"/>
</dbReference>
<dbReference type="PANTHER" id="PTHR42928:SF5">
    <property type="entry name" value="BLR1237 PROTEIN"/>
    <property type="match status" value="1"/>
</dbReference>
<evidence type="ECO:0000256" key="2">
    <source>
        <dbReference type="SAM" id="SignalP"/>
    </source>
</evidence>
<organism evidence="3 4">
    <name type="scientific">Acidovorax ebreus (strain TPSY)</name>
    <name type="common">Diaphorobacter sp. (strain TPSY)</name>
    <dbReference type="NCBI Taxonomy" id="535289"/>
    <lineage>
        <taxon>Bacteria</taxon>
        <taxon>Pseudomonadati</taxon>
        <taxon>Pseudomonadota</taxon>
        <taxon>Betaproteobacteria</taxon>
        <taxon>Burkholderiales</taxon>
        <taxon>Comamonadaceae</taxon>
        <taxon>Diaphorobacter</taxon>
    </lineage>
</organism>
<dbReference type="InterPro" id="IPR042100">
    <property type="entry name" value="Bug_dom1"/>
</dbReference>
<evidence type="ECO:0000313" key="3">
    <source>
        <dbReference type="EMBL" id="ACM34346.1"/>
    </source>
</evidence>
<dbReference type="PIRSF" id="PIRSF017082">
    <property type="entry name" value="YflP"/>
    <property type="match status" value="1"/>
</dbReference>
<accession>A0A9J9UBR1</accession>
<feature type="signal peptide" evidence="2">
    <location>
        <begin position="1"/>
        <end position="35"/>
    </location>
</feature>
<protein>
    <recommendedName>
        <fullName evidence="5">Extra-cytoplasmic solute receptor</fullName>
    </recommendedName>
</protein>
<evidence type="ECO:0000313" key="4">
    <source>
        <dbReference type="Proteomes" id="UP000000450"/>
    </source>
</evidence>
<evidence type="ECO:0000256" key="1">
    <source>
        <dbReference type="ARBA" id="ARBA00006987"/>
    </source>
</evidence>
<dbReference type="SUPFAM" id="SSF53850">
    <property type="entry name" value="Periplasmic binding protein-like II"/>
    <property type="match status" value="1"/>
</dbReference>
<sequence>MRNTPVPARRLSLKSLTLSTLAAGAALALFPAARAADAYPSKPVKLIVPFAAGGSTDIVARVLAEGMRQTLGQSIVVDNKAGAGGLLGTEALANAAADGYTIGMATVSTMTINPLLYTRAANLGAKLTPVANLVTMPSVYMVHPSLGVNSFEAFVAKAKAQPKQISGAVPGPGTLGHLMLASFNETLKTDILVVPYRGNGPALNDALAGMVQVMPDQLPSSLPHIKSGKLIAVALASESRSPELPNVPTFKELGYNDLNQLGISWFGIVAPKNTPAAIVKRLQEAAVKAAHLPDVQKRLKTLGATPTDMDQSQFAAQITAQTQRHKVLLDKAGVKPE</sequence>
<evidence type="ECO:0008006" key="5">
    <source>
        <dbReference type="Google" id="ProtNLM"/>
    </source>
</evidence>
<reference evidence="3 4" key="1">
    <citation type="journal article" date="2010" name="J. Bacteriol.">
        <title>Completed genome sequence of the anaerobic iron-oxidizing bacterium Acidovorax ebreus strain TPSY.</title>
        <authorList>
            <person name="Byrne-Bailey K.G."/>
            <person name="Weber K.A."/>
            <person name="Chair A.H."/>
            <person name="Bose S."/>
            <person name="Knox T."/>
            <person name="Spanbauer T.L."/>
            <person name="Chertkov O."/>
            <person name="Coates J.D."/>
        </authorList>
    </citation>
    <scope>NUCLEOTIDE SEQUENCE [LARGE SCALE GENOMIC DNA]</scope>
    <source>
        <strain evidence="3 4">TPSY</strain>
    </source>
</reference>
<keyword evidence="4" id="KW-1185">Reference proteome</keyword>
<dbReference type="KEGG" id="dia:Dtpsy_2912"/>
<dbReference type="Proteomes" id="UP000000450">
    <property type="component" value="Chromosome"/>
</dbReference>
<dbReference type="EMBL" id="CP001392">
    <property type="protein sequence ID" value="ACM34346.1"/>
    <property type="molecule type" value="Genomic_DNA"/>
</dbReference>
<comment type="similarity">
    <text evidence="1">Belongs to the UPF0065 (bug) family.</text>
</comment>
<dbReference type="PROSITE" id="PS51318">
    <property type="entry name" value="TAT"/>
    <property type="match status" value="1"/>
</dbReference>
<dbReference type="PANTHER" id="PTHR42928">
    <property type="entry name" value="TRICARBOXYLATE-BINDING PROTEIN"/>
    <property type="match status" value="1"/>
</dbReference>